<dbReference type="PANTHER" id="PTHR15858">
    <property type="entry name" value="IMMEDIATE EARLY RESPONSE 3-INTERACTING PROTEIN 1"/>
    <property type="match status" value="1"/>
</dbReference>
<evidence type="ECO:0000256" key="4">
    <source>
        <dbReference type="ARBA" id="ARBA00022448"/>
    </source>
</evidence>
<accession>A0A1B0GP98</accession>
<dbReference type="EMBL" id="AJVK01015029">
    <property type="status" value="NOT_ANNOTATED_CDS"/>
    <property type="molecule type" value="Genomic_DNA"/>
</dbReference>
<organism evidence="11 12">
    <name type="scientific">Phlebotomus papatasi</name>
    <name type="common">Sandfly</name>
    <dbReference type="NCBI Taxonomy" id="29031"/>
    <lineage>
        <taxon>Eukaryota</taxon>
        <taxon>Metazoa</taxon>
        <taxon>Ecdysozoa</taxon>
        <taxon>Arthropoda</taxon>
        <taxon>Hexapoda</taxon>
        <taxon>Insecta</taxon>
        <taxon>Pterygota</taxon>
        <taxon>Neoptera</taxon>
        <taxon>Endopterygota</taxon>
        <taxon>Diptera</taxon>
        <taxon>Nematocera</taxon>
        <taxon>Psychodoidea</taxon>
        <taxon>Psychodidae</taxon>
        <taxon>Phlebotomus</taxon>
        <taxon>Phlebotomus</taxon>
    </lineage>
</organism>
<dbReference type="GO" id="GO:0005789">
    <property type="term" value="C:endoplasmic reticulum membrane"/>
    <property type="evidence" value="ECO:0007669"/>
    <property type="project" value="TreeGrafter"/>
</dbReference>
<dbReference type="InterPro" id="IPR019269">
    <property type="entry name" value="BLOC1_su2"/>
</dbReference>
<evidence type="ECO:0000313" key="12">
    <source>
        <dbReference type="Proteomes" id="UP000092462"/>
    </source>
</evidence>
<comment type="similarity">
    <text evidence="2">Belongs to the BLOC1S2 family.</text>
</comment>
<evidence type="ECO:0000313" key="11">
    <source>
        <dbReference type="EnsemblMetazoa" id="PPAI006541-PA"/>
    </source>
</evidence>
<comment type="similarity">
    <text evidence="9">Belongs to the YOS1 family.</text>
</comment>
<dbReference type="GO" id="GO:0000139">
    <property type="term" value="C:Golgi membrane"/>
    <property type="evidence" value="ECO:0007669"/>
    <property type="project" value="TreeGrafter"/>
</dbReference>
<sequence>MFTLWNLIEASLLCLNAVCILHEERFLAKIGWGANANVQGFGEPPTVKTQILNLIRSIRTVVNISHSLKVPYLHQIDEIDATISQIEIAAYKLDAYTQQLEAKFKSLTQKK</sequence>
<comment type="function">
    <text evidence="10">Regulator of endoplasmic reticulum secretion that acts as a key determinant of brain size. Required for secretion of extracellular matrix proteins. Required for correct brain development by depositing sufficient extracellular matrix proteins for tissue integrity and the proliferation of neural progenitors. Acts as a regulator of the unfolded protein response (UPR).</text>
</comment>
<dbReference type="Proteomes" id="UP000092462">
    <property type="component" value="Unassembled WGS sequence"/>
</dbReference>
<evidence type="ECO:0000256" key="10">
    <source>
        <dbReference type="ARBA" id="ARBA00045999"/>
    </source>
</evidence>
<keyword evidence="12" id="KW-1185">Reference proteome</keyword>
<dbReference type="PANTHER" id="PTHR15858:SF0">
    <property type="entry name" value="IMMEDIATE EARLY RESPONSE 3-INTERACTING PROTEIN 1"/>
    <property type="match status" value="1"/>
</dbReference>
<keyword evidence="4" id="KW-0813">Transport</keyword>
<reference evidence="11" key="1">
    <citation type="submission" date="2022-08" db="UniProtKB">
        <authorList>
            <consortium name="EnsemblMetazoa"/>
        </authorList>
    </citation>
    <scope>IDENTIFICATION</scope>
    <source>
        <strain evidence="11">Israel</strain>
    </source>
</reference>
<evidence type="ECO:0000256" key="6">
    <source>
        <dbReference type="ARBA" id="ARBA00022927"/>
    </source>
</evidence>
<dbReference type="VEuPathDB" id="VectorBase:PPAPM1_012129"/>
<dbReference type="GO" id="GO:0015031">
    <property type="term" value="P:protein transport"/>
    <property type="evidence" value="ECO:0007669"/>
    <property type="project" value="UniProtKB-KW"/>
</dbReference>
<dbReference type="InterPro" id="IPR013880">
    <property type="entry name" value="Yos1"/>
</dbReference>
<dbReference type="GO" id="GO:0006888">
    <property type="term" value="P:endoplasmic reticulum to Golgi vesicle-mediated transport"/>
    <property type="evidence" value="ECO:0007669"/>
    <property type="project" value="TreeGrafter"/>
</dbReference>
<evidence type="ECO:0000256" key="7">
    <source>
        <dbReference type="ARBA" id="ARBA00022989"/>
    </source>
</evidence>
<evidence type="ECO:0000256" key="1">
    <source>
        <dbReference type="ARBA" id="ARBA00004370"/>
    </source>
</evidence>
<proteinExistence type="inferred from homology"/>
<dbReference type="Pfam" id="PF10046">
    <property type="entry name" value="BLOC1_2"/>
    <property type="match status" value="1"/>
</dbReference>
<evidence type="ECO:0000256" key="5">
    <source>
        <dbReference type="ARBA" id="ARBA00022692"/>
    </source>
</evidence>
<evidence type="ECO:0000256" key="3">
    <source>
        <dbReference type="ARBA" id="ARBA00016434"/>
    </source>
</evidence>
<dbReference type="AlphaFoldDB" id="A0A1B0GP98"/>
<keyword evidence="6" id="KW-0653">Protein transport</keyword>
<protein>
    <recommendedName>
        <fullName evidence="3">Immediate early response 3-interacting protein 1</fullName>
    </recommendedName>
</protein>
<evidence type="ECO:0000256" key="8">
    <source>
        <dbReference type="ARBA" id="ARBA00023136"/>
    </source>
</evidence>
<dbReference type="Pfam" id="PF08571">
    <property type="entry name" value="Yos1"/>
    <property type="match status" value="1"/>
</dbReference>
<dbReference type="VEuPathDB" id="VectorBase:PPAPM1_004665"/>
<dbReference type="VEuPathDB" id="VectorBase:PPAI006541"/>
<keyword evidence="8" id="KW-0472">Membrane</keyword>
<dbReference type="GO" id="GO:0030134">
    <property type="term" value="C:COPII-coated ER to Golgi transport vesicle"/>
    <property type="evidence" value="ECO:0007669"/>
    <property type="project" value="TreeGrafter"/>
</dbReference>
<name>A0A1B0GP98_PHLPP</name>
<evidence type="ECO:0000256" key="2">
    <source>
        <dbReference type="ARBA" id="ARBA00008468"/>
    </source>
</evidence>
<keyword evidence="7" id="KW-1133">Transmembrane helix</keyword>
<comment type="subcellular location">
    <subcellularLocation>
        <location evidence="1">Membrane</location>
    </subcellularLocation>
</comment>
<keyword evidence="5" id="KW-0812">Transmembrane</keyword>
<dbReference type="EnsemblMetazoa" id="PPAI006541-RA">
    <property type="protein sequence ID" value="PPAI006541-PA"/>
    <property type="gene ID" value="PPAI006541"/>
</dbReference>
<evidence type="ECO:0000256" key="9">
    <source>
        <dbReference type="ARBA" id="ARBA00024203"/>
    </source>
</evidence>